<proteinExistence type="predicted"/>
<dbReference type="SUPFAM" id="SSF48403">
    <property type="entry name" value="Ankyrin repeat"/>
    <property type="match status" value="1"/>
</dbReference>
<feature type="compositionally biased region" description="Polar residues" evidence="3">
    <location>
        <begin position="206"/>
        <end position="217"/>
    </location>
</feature>
<dbReference type="PANTHER" id="PTHR24168">
    <property type="entry name" value="KN MOTIF AND ANKYRIN REPEAT DOMAIN-CONTAINING"/>
    <property type="match status" value="1"/>
</dbReference>
<evidence type="ECO:0000313" key="4">
    <source>
        <dbReference type="EMBL" id="CEF71033.1"/>
    </source>
</evidence>
<organism evidence="4">
    <name type="scientific">Strongyloides ratti</name>
    <name type="common">Parasitic roundworm</name>
    <dbReference type="NCBI Taxonomy" id="34506"/>
    <lineage>
        <taxon>Eukaryota</taxon>
        <taxon>Metazoa</taxon>
        <taxon>Ecdysozoa</taxon>
        <taxon>Nematoda</taxon>
        <taxon>Chromadorea</taxon>
        <taxon>Rhabditida</taxon>
        <taxon>Tylenchina</taxon>
        <taxon>Panagrolaimomorpha</taxon>
        <taxon>Strongyloidoidea</taxon>
        <taxon>Strongyloididae</taxon>
        <taxon>Strongyloides</taxon>
    </lineage>
</organism>
<evidence type="ECO:0000313" key="6">
    <source>
        <dbReference type="WBParaSite" id="SRAE_X000036000.1"/>
    </source>
</evidence>
<keyword evidence="1" id="KW-0040">ANK repeat</keyword>
<dbReference type="EMBL" id="LN609530">
    <property type="protein sequence ID" value="CEF71033.1"/>
    <property type="molecule type" value="Genomic_DNA"/>
</dbReference>
<evidence type="ECO:0000256" key="2">
    <source>
        <dbReference type="SAM" id="Coils"/>
    </source>
</evidence>
<reference evidence="6" key="2">
    <citation type="submission" date="2020-12" db="UniProtKB">
        <authorList>
            <consortium name="WormBaseParasite"/>
        </authorList>
    </citation>
    <scope>IDENTIFICATION</scope>
</reference>
<evidence type="ECO:0000313" key="5">
    <source>
        <dbReference type="Proteomes" id="UP000035682"/>
    </source>
</evidence>
<dbReference type="Gene3D" id="1.25.40.20">
    <property type="entry name" value="Ankyrin repeat-containing domain"/>
    <property type="match status" value="1"/>
</dbReference>
<protein>
    <submittedName>
        <fullName evidence="4 6">Ankyrin repeat and Ankyrin repeat-containing domain-containing protein</fullName>
    </submittedName>
</protein>
<evidence type="ECO:0000256" key="3">
    <source>
        <dbReference type="SAM" id="MobiDB-lite"/>
    </source>
</evidence>
<dbReference type="WBParaSite" id="SRAE_X000036000.1">
    <property type="protein sequence ID" value="SRAE_X000036000.1"/>
    <property type="gene ID" value="WBGene00265919"/>
</dbReference>
<dbReference type="GO" id="GO:0005737">
    <property type="term" value="C:cytoplasm"/>
    <property type="evidence" value="ECO:0007669"/>
    <property type="project" value="TreeGrafter"/>
</dbReference>
<evidence type="ECO:0000256" key="1">
    <source>
        <dbReference type="PROSITE-ProRule" id="PRU00023"/>
    </source>
</evidence>
<dbReference type="Pfam" id="PF00023">
    <property type="entry name" value="Ank"/>
    <property type="match status" value="1"/>
</dbReference>
<sequence>MPENKNGCSCCPYGYHIDLDFVDFIECVNKGIKSKENDNINFEKQHSDKIIEDDSEKVYSDVSSKYTNNDQVYATPYVNRNNYNSMPRPNNLSISPNSRSLEDISKNSSFITYSTRNHILISPTLKINEYVYSPTLNSKCNTLTRNGSSNTYLSPGYGFRSATTTPTKHYYNNTINGNGYHSDYGERYNYSMTTKNDISNHHRSTIRSPSRFNTSGYESTKELSSSTSKPEYFTAVAQTMSQIRSKSNPGTNRNVKKNLNTYDMKKVYASKPPLPPSTGRTPLTSLFFDTNVSKRVPSRSTTPNNQYPYRNEVIITPLQKASSTVFENDHYFPASSHLTTEKDVNSNIRSYTSNNGSQIQTNHSLISTPTQLQSYVGSKSFTGTSLIDDDVFASLRREKKTIPSTVLRNTSSQLTDNFHDNYISLKKNNLNNNVISPTILSPTFKTYKNNDQKIMEKNIENKYYNVRTKIINDNDQIYNDFLPIEKSYEYDYSKNIENTGYIEEDLFYNDKKKNIYREIRNEENIDKLIQNSRNKVIDKKDVAIMVEDHLFDNEKSTIESKEIGTSPINEILLNIKNEIINEYNTLNKSKFKEIQIQTETETENEKVDVQIQTEDIKKKTNDVSCGINVEDEGYIIIKKSQLDILESRSSRLENLEKEIAEATMRKAELEAKQDAEDAKMKIIEMAAREEAEIAMKNAIEAIKMKDVTEVMKTVDEYMENEEEDVEIVSLTHDDDDDGDLSYINPTPDYSISINGLSSDSSDNDSDSESITFKKNCKNDEYFYDKSNDSDIKDVELIEFEKEEFNAMMEENNSDNKREENNNLTVNTLDEDDDDKKMEKPLPKLLSPEKTESLKKLLTDTSVNSFHRGDTHRSFRLTKSNANDLSIIAEKHTNESGDAVPPTSAVHDPRAVLAGKVDLKKDASLGVNSYINGLTPIPINFPKLIPRPKINKINLNPDKAENKEEEEEATDRVMPLPSEMRKFGYFKDRNVYNDRRYRYLSSKKNQQKGMEDEDDGSQSSDTSEDSSPDETPDSAQVEKIKYEVKVPLQEALRLMLKFVENPGNITPSVADWAIKYVKHEWMRLTTKEDTDIDAIATLLEYIRDVSVDLLKAVVNLCDQNDNTALHFAIANSKFDVVSVLLDSHVCEMDKPNKAGYSAIMIGATTPTKDEAHASIIDRLFRSGNVNARSLSHGQTALMLAASCNNESAVKGLLDLGADVNIQDFEGSTALMVIAEHGHVELAKLLLDHPDIDTSITDCDEQTALSIAVGNKYHSIAALIYAYNNHTLKKKESSIQ</sequence>
<dbReference type="PROSITE" id="PS50088">
    <property type="entry name" value="ANK_REPEAT"/>
    <property type="match status" value="2"/>
</dbReference>
<dbReference type="RefSeq" id="XP_024510229.1">
    <property type="nucleotide sequence ID" value="XM_024644697.1"/>
</dbReference>
<evidence type="ECO:0000313" key="7">
    <source>
        <dbReference type="WormBase" id="SRAE_X000036000"/>
    </source>
</evidence>
<dbReference type="WormBase" id="SRAE_X000036000">
    <property type="protein sequence ID" value="SRP02478"/>
    <property type="gene ID" value="WBGene00265919"/>
</dbReference>
<dbReference type="InterPro" id="IPR047184">
    <property type="entry name" value="KANK1-4"/>
</dbReference>
<feature type="region of interest" description="Disordered" evidence="3">
    <location>
        <begin position="810"/>
        <end position="840"/>
    </location>
</feature>
<gene>
    <name evidence="4 6 7" type="ORF">SRAE_X000036000</name>
</gene>
<feature type="repeat" description="ANK" evidence="1">
    <location>
        <begin position="1191"/>
        <end position="1223"/>
    </location>
</feature>
<keyword evidence="2" id="KW-0175">Coiled coil</keyword>
<dbReference type="GO" id="GO:0030837">
    <property type="term" value="P:negative regulation of actin filament polymerization"/>
    <property type="evidence" value="ECO:0007669"/>
    <property type="project" value="InterPro"/>
</dbReference>
<dbReference type="eggNOG" id="KOG0514">
    <property type="taxonomic scope" value="Eukaryota"/>
</dbReference>
<dbReference type="STRING" id="34506.A0A090N0P2"/>
<dbReference type="OrthoDB" id="5406014at2759"/>
<feature type="region of interest" description="Disordered" evidence="3">
    <location>
        <begin position="1000"/>
        <end position="1037"/>
    </location>
</feature>
<dbReference type="SMART" id="SM00248">
    <property type="entry name" value="ANK"/>
    <property type="match status" value="5"/>
</dbReference>
<dbReference type="Pfam" id="PF12796">
    <property type="entry name" value="Ank_2"/>
    <property type="match status" value="1"/>
</dbReference>
<feature type="region of interest" description="Disordered" evidence="3">
    <location>
        <begin position="948"/>
        <end position="974"/>
    </location>
</feature>
<feature type="compositionally biased region" description="Acidic residues" evidence="3">
    <location>
        <begin position="1010"/>
        <end position="1031"/>
    </location>
</feature>
<dbReference type="CTD" id="36383413"/>
<reference evidence="4 5" key="1">
    <citation type="submission" date="2014-09" db="EMBL/GenBank/DDBJ databases">
        <authorList>
            <person name="Martin A.A."/>
        </authorList>
    </citation>
    <scope>NUCLEOTIDE SEQUENCE</scope>
    <source>
        <strain evidence="5">ED321</strain>
        <strain evidence="4">ED321 Heterogonic</strain>
    </source>
</reference>
<dbReference type="PROSITE" id="PS50297">
    <property type="entry name" value="ANK_REP_REGION"/>
    <property type="match status" value="2"/>
</dbReference>
<keyword evidence="5" id="KW-1185">Reference proteome</keyword>
<dbReference type="Proteomes" id="UP000035682">
    <property type="component" value="Unplaced"/>
</dbReference>
<name>A0A090N0P2_STRRB</name>
<dbReference type="PANTHER" id="PTHR24168:SF21">
    <property type="entry name" value="KANK, ISOFORM D"/>
    <property type="match status" value="1"/>
</dbReference>
<dbReference type="InterPro" id="IPR036770">
    <property type="entry name" value="Ankyrin_rpt-contain_sf"/>
</dbReference>
<dbReference type="InterPro" id="IPR002110">
    <property type="entry name" value="Ankyrin_rpt"/>
</dbReference>
<feature type="region of interest" description="Disordered" evidence="3">
    <location>
        <begin position="199"/>
        <end position="228"/>
    </location>
</feature>
<accession>A0A090N0P2</accession>
<dbReference type="GO" id="GO:0005856">
    <property type="term" value="C:cytoskeleton"/>
    <property type="evidence" value="ECO:0007669"/>
    <property type="project" value="TreeGrafter"/>
</dbReference>
<feature type="repeat" description="ANK" evidence="1">
    <location>
        <begin position="1224"/>
        <end position="1247"/>
    </location>
</feature>
<feature type="coiled-coil region" evidence="2">
    <location>
        <begin position="645"/>
        <end position="692"/>
    </location>
</feature>
<dbReference type="GeneID" id="36383413"/>